<dbReference type="Gene3D" id="3.80.10.10">
    <property type="entry name" value="Ribonuclease Inhibitor"/>
    <property type="match status" value="2"/>
</dbReference>
<name>A0A9R1RIA7_TRITD</name>
<gene>
    <name evidence="1" type="ORF">TRITD_2Bv1G039410</name>
</gene>
<evidence type="ECO:0000313" key="1">
    <source>
        <dbReference type="EMBL" id="VAH42352.1"/>
    </source>
</evidence>
<proteinExistence type="predicted"/>
<protein>
    <submittedName>
        <fullName evidence="1">Uncharacterized protein</fullName>
    </submittedName>
</protein>
<dbReference type="SUPFAM" id="SSF52058">
    <property type="entry name" value="L domain-like"/>
    <property type="match status" value="2"/>
</dbReference>
<dbReference type="Gramene" id="TRITD2Bv1G039410.3">
    <property type="protein sequence ID" value="TRITD2Bv1G039410.3"/>
    <property type="gene ID" value="TRITD2Bv1G039410"/>
</dbReference>
<sequence length="500" mass="55961">MPKVKEVSIPSLEELVLIKMPKLKRCSCISLRDLNSCLRVLTIEKCPALKVFDLFGNGHKLNIKQKSWLPRLCELTLKNCRLLVVPHPLPSSSTVSKISMRGVSKFPIIEVSSFGSLTIGENPEVYDSDEDPFDKSADNLSVLDGNILAFHNPRFLTELIISCCQNLTSISFKGLSQLVSLKKLRILHCPGPFSFDVPPDHALPSLEHLGIFSCGIAWECLSLILQHAPALMELDLCRCPKLESLQLNSCTTLQKLSIQNCESLGTLELHSCTALEELVIFGSAVCVLEGSESLRKLHVYDNPYLKSLHLYSCTELKELDIFCCTSPSTIEGFQSLGSLRSLRLRNCCGLHSCLESLPVQDYELCPQLGVLEIDEFSFLATSFCRQLTSLQSLVIHCRGEGTKAARLTDDQERGLLLLDSLAQLQFENYKHLKYLPAGLHRLRSLQVLLISNCPSISELPDLPPSLQELRIIYVCEELKQQSKLRASSKLKVRIDYEYVN</sequence>
<organism evidence="1 2">
    <name type="scientific">Triticum turgidum subsp. durum</name>
    <name type="common">Durum wheat</name>
    <name type="synonym">Triticum durum</name>
    <dbReference type="NCBI Taxonomy" id="4567"/>
    <lineage>
        <taxon>Eukaryota</taxon>
        <taxon>Viridiplantae</taxon>
        <taxon>Streptophyta</taxon>
        <taxon>Embryophyta</taxon>
        <taxon>Tracheophyta</taxon>
        <taxon>Spermatophyta</taxon>
        <taxon>Magnoliopsida</taxon>
        <taxon>Liliopsida</taxon>
        <taxon>Poales</taxon>
        <taxon>Poaceae</taxon>
        <taxon>BOP clade</taxon>
        <taxon>Pooideae</taxon>
        <taxon>Triticodae</taxon>
        <taxon>Triticeae</taxon>
        <taxon>Triticinae</taxon>
        <taxon>Triticum</taxon>
    </lineage>
</organism>
<keyword evidence="2" id="KW-1185">Reference proteome</keyword>
<dbReference type="InterPro" id="IPR032675">
    <property type="entry name" value="LRR_dom_sf"/>
</dbReference>
<dbReference type="SMART" id="SM00367">
    <property type="entry name" value="LRR_CC"/>
    <property type="match status" value="3"/>
</dbReference>
<dbReference type="Proteomes" id="UP000324705">
    <property type="component" value="Chromosome 2B"/>
</dbReference>
<reference evidence="1 2" key="1">
    <citation type="submission" date="2017-09" db="EMBL/GenBank/DDBJ databases">
        <authorList>
            <consortium name="International Durum Wheat Genome Sequencing Consortium (IDWGSC)"/>
            <person name="Milanesi L."/>
        </authorList>
    </citation>
    <scope>NUCLEOTIDE SEQUENCE [LARGE SCALE GENOMIC DNA]</scope>
    <source>
        <strain evidence="2">cv. Svevo</strain>
    </source>
</reference>
<accession>A0A9R1RIA7</accession>
<dbReference type="PANTHER" id="PTHR36766:SF45">
    <property type="entry name" value="NB-ARC DOMAIN-CONTAINING PROTEIN"/>
    <property type="match status" value="1"/>
</dbReference>
<evidence type="ECO:0000313" key="2">
    <source>
        <dbReference type="Proteomes" id="UP000324705"/>
    </source>
</evidence>
<dbReference type="PANTHER" id="PTHR36766">
    <property type="entry name" value="PLANT BROAD-SPECTRUM MILDEW RESISTANCE PROTEIN RPW8"/>
    <property type="match status" value="1"/>
</dbReference>
<dbReference type="SUPFAM" id="SSF52047">
    <property type="entry name" value="RNI-like"/>
    <property type="match status" value="1"/>
</dbReference>
<dbReference type="InterPro" id="IPR006553">
    <property type="entry name" value="Leu-rich_rpt_Cys-con_subtyp"/>
</dbReference>
<dbReference type="AlphaFoldDB" id="A0A9R1RIA7"/>
<dbReference type="EMBL" id="LT934114">
    <property type="protein sequence ID" value="VAH42352.1"/>
    <property type="molecule type" value="Genomic_DNA"/>
</dbReference>